<gene>
    <name evidence="1" type="ORF">CONPUDRAFT_57638</name>
</gene>
<dbReference type="OrthoDB" id="3269417at2759"/>
<name>A0A5M3MPW3_CONPW</name>
<dbReference type="Proteomes" id="UP000053558">
    <property type="component" value="Unassembled WGS sequence"/>
</dbReference>
<dbReference type="GeneID" id="19207892"/>
<protein>
    <submittedName>
        <fullName evidence="1">Uncharacterized protein</fullName>
    </submittedName>
</protein>
<organism evidence="1 2">
    <name type="scientific">Coniophora puteana (strain RWD-64-598)</name>
    <name type="common">Brown rot fungus</name>
    <dbReference type="NCBI Taxonomy" id="741705"/>
    <lineage>
        <taxon>Eukaryota</taxon>
        <taxon>Fungi</taxon>
        <taxon>Dikarya</taxon>
        <taxon>Basidiomycota</taxon>
        <taxon>Agaricomycotina</taxon>
        <taxon>Agaricomycetes</taxon>
        <taxon>Agaricomycetidae</taxon>
        <taxon>Boletales</taxon>
        <taxon>Coniophorineae</taxon>
        <taxon>Coniophoraceae</taxon>
        <taxon>Coniophora</taxon>
    </lineage>
</organism>
<evidence type="ECO:0000313" key="2">
    <source>
        <dbReference type="Proteomes" id="UP000053558"/>
    </source>
</evidence>
<feature type="non-terminal residue" evidence="1">
    <location>
        <position position="1"/>
    </location>
</feature>
<proteinExistence type="predicted"/>
<accession>A0A5M3MPW3</accession>
<comment type="caution">
    <text evidence="1">The sequence shown here is derived from an EMBL/GenBank/DDBJ whole genome shotgun (WGS) entry which is preliminary data.</text>
</comment>
<dbReference type="OMA" id="PVINICL"/>
<keyword evidence="2" id="KW-1185">Reference proteome</keyword>
<reference evidence="2" key="1">
    <citation type="journal article" date="2012" name="Science">
        <title>The Paleozoic origin of enzymatic lignin decomposition reconstructed from 31 fungal genomes.</title>
        <authorList>
            <person name="Floudas D."/>
            <person name="Binder M."/>
            <person name="Riley R."/>
            <person name="Barry K."/>
            <person name="Blanchette R.A."/>
            <person name="Henrissat B."/>
            <person name="Martinez A.T."/>
            <person name="Otillar R."/>
            <person name="Spatafora J.W."/>
            <person name="Yadav J.S."/>
            <person name="Aerts A."/>
            <person name="Benoit I."/>
            <person name="Boyd A."/>
            <person name="Carlson A."/>
            <person name="Copeland A."/>
            <person name="Coutinho P.M."/>
            <person name="de Vries R.P."/>
            <person name="Ferreira P."/>
            <person name="Findley K."/>
            <person name="Foster B."/>
            <person name="Gaskell J."/>
            <person name="Glotzer D."/>
            <person name="Gorecki P."/>
            <person name="Heitman J."/>
            <person name="Hesse C."/>
            <person name="Hori C."/>
            <person name="Igarashi K."/>
            <person name="Jurgens J.A."/>
            <person name="Kallen N."/>
            <person name="Kersten P."/>
            <person name="Kohler A."/>
            <person name="Kuees U."/>
            <person name="Kumar T.K.A."/>
            <person name="Kuo A."/>
            <person name="LaButti K."/>
            <person name="Larrondo L.F."/>
            <person name="Lindquist E."/>
            <person name="Ling A."/>
            <person name="Lombard V."/>
            <person name="Lucas S."/>
            <person name="Lundell T."/>
            <person name="Martin R."/>
            <person name="McLaughlin D.J."/>
            <person name="Morgenstern I."/>
            <person name="Morin E."/>
            <person name="Murat C."/>
            <person name="Nagy L.G."/>
            <person name="Nolan M."/>
            <person name="Ohm R.A."/>
            <person name="Patyshakuliyeva A."/>
            <person name="Rokas A."/>
            <person name="Ruiz-Duenas F.J."/>
            <person name="Sabat G."/>
            <person name="Salamov A."/>
            <person name="Samejima M."/>
            <person name="Schmutz J."/>
            <person name="Slot J.C."/>
            <person name="St John F."/>
            <person name="Stenlid J."/>
            <person name="Sun H."/>
            <person name="Sun S."/>
            <person name="Syed K."/>
            <person name="Tsang A."/>
            <person name="Wiebenga A."/>
            <person name="Young D."/>
            <person name="Pisabarro A."/>
            <person name="Eastwood D.C."/>
            <person name="Martin F."/>
            <person name="Cullen D."/>
            <person name="Grigoriev I.V."/>
            <person name="Hibbett D.S."/>
        </authorList>
    </citation>
    <scope>NUCLEOTIDE SEQUENCE [LARGE SCALE GENOMIC DNA]</scope>
    <source>
        <strain evidence="2">RWD-64-598 SS2</strain>
    </source>
</reference>
<dbReference type="EMBL" id="JH711579">
    <property type="protein sequence ID" value="EIW80601.1"/>
    <property type="molecule type" value="Genomic_DNA"/>
</dbReference>
<evidence type="ECO:0000313" key="1">
    <source>
        <dbReference type="EMBL" id="EIW80601.1"/>
    </source>
</evidence>
<dbReference type="KEGG" id="cput:CONPUDRAFT_57638"/>
<dbReference type="AlphaFoldDB" id="A0A5M3MPW3"/>
<dbReference type="RefSeq" id="XP_007769060.1">
    <property type="nucleotide sequence ID" value="XM_007770870.1"/>
</dbReference>
<sequence>RYRNTPPFGRATIRRFRKNTSDMKRIAARDFEDILQCSMPVFEGILPNETHNKTLLDLLFDLSYWHAHAKLRLHTDLTLSQFDQAVISLGSSARKFQSQVCPLYDTRELPAETSARGRRAVTKVANTLAKTKQGRVRAARLAQSRHHKRLNLETFKFHSLGDYPDMIRRYGTTDNYSTLPVINICLVMCISR</sequence>